<evidence type="ECO:0000313" key="3">
    <source>
        <dbReference type="EMBL" id="SCM16900.1"/>
    </source>
</evidence>
<name>A0A1C6X6F8_PLABE</name>
<dbReference type="Proteomes" id="UP000516480">
    <property type="component" value="Chromosome 13"/>
</dbReference>
<dbReference type="Proteomes" id="UP000219860">
    <property type="component" value="Chromosome 13"/>
</dbReference>
<proteinExistence type="predicted"/>
<evidence type="ECO:0000256" key="1">
    <source>
        <dbReference type="SAM" id="Phobius"/>
    </source>
</evidence>
<dbReference type="AlphaFoldDB" id="A0A1C6X6F8"/>
<keyword evidence="1" id="KW-0472">Membrane</keyword>
<feature type="transmembrane region" description="Helical" evidence="1">
    <location>
        <begin position="17"/>
        <end position="37"/>
    </location>
</feature>
<evidence type="ECO:0000313" key="2">
    <source>
        <dbReference type="EMBL" id="SCL98790.1"/>
    </source>
</evidence>
<gene>
    <name evidence="2" type="ORF">PBNK65NY_000412800</name>
    <name evidence="3" type="ORF">PBSP11A_000413300</name>
</gene>
<dbReference type="VEuPathDB" id="PlasmoDB:PBANKA_1362700"/>
<keyword evidence="1" id="KW-1133">Transmembrane helix</keyword>
<dbReference type="EMBL" id="LT608261">
    <property type="protein sequence ID" value="SCM16900.1"/>
    <property type="molecule type" value="Genomic_DNA"/>
</dbReference>
<dbReference type="EMBL" id="LT608149">
    <property type="protein sequence ID" value="SCL98790.1"/>
    <property type="molecule type" value="Genomic_DNA"/>
</dbReference>
<dbReference type="OrthoDB" id="371738at2759"/>
<evidence type="ECO:0000313" key="4">
    <source>
        <dbReference type="Proteomes" id="UP000219860"/>
    </source>
</evidence>
<keyword evidence="1" id="KW-0812">Transmembrane</keyword>
<organism evidence="2 5">
    <name type="scientific">Plasmodium berghei</name>
    <dbReference type="NCBI Taxonomy" id="5821"/>
    <lineage>
        <taxon>Eukaryota</taxon>
        <taxon>Sar</taxon>
        <taxon>Alveolata</taxon>
        <taxon>Apicomplexa</taxon>
        <taxon>Aconoidasida</taxon>
        <taxon>Haemosporida</taxon>
        <taxon>Plasmodiidae</taxon>
        <taxon>Plasmodium</taxon>
        <taxon>Plasmodium (Vinckeia)</taxon>
    </lineage>
</organism>
<accession>A0A1C6X6F8</accession>
<sequence>MPIYLTFQLTSLNLVNVIMKIIIFFFLIFSAITLKCLSWNVSFLKGKNNSLCNNFAINSKILKNNNTFFLHTIKKKYISDKKFNLRENNDEENIQSNNKTNSNIFRNQYNYIPTKEEVKETLENFKKEKSFYFTEHSILELINIENNIIILNIEGKFFEDINIVFSEITRYLLDKYVGILGVNPYNIKSLNIKSDDL</sequence>
<evidence type="ECO:0000313" key="5">
    <source>
        <dbReference type="Proteomes" id="UP000516480"/>
    </source>
</evidence>
<protein>
    <submittedName>
        <fullName evidence="2">Uncharacterized protein</fullName>
    </submittedName>
</protein>
<reference evidence="4 5" key="1">
    <citation type="submission" date="2016-08" db="EMBL/GenBank/DDBJ databases">
        <authorList>
            <consortium name="Pathogen Informatics"/>
        </authorList>
    </citation>
    <scope>NUCLEOTIDE SEQUENCE [LARGE SCALE GENOMIC DNA]</scope>
    <source>
        <strain evidence="2 5">NK65 ny</strain>
        <strain evidence="3 4">SP11 Antwerpcl1</strain>
    </source>
</reference>